<dbReference type="Gene3D" id="3.90.190.20">
    <property type="entry name" value="Mur ligase, C-terminal domain"/>
    <property type="match status" value="1"/>
</dbReference>
<dbReference type="SUPFAM" id="SSF63418">
    <property type="entry name" value="MurE/MurF N-terminal domain"/>
    <property type="match status" value="1"/>
</dbReference>
<dbReference type="SUPFAM" id="SSF53244">
    <property type="entry name" value="MurD-like peptide ligases, peptide-binding domain"/>
    <property type="match status" value="1"/>
</dbReference>
<dbReference type="InterPro" id="IPR004101">
    <property type="entry name" value="Mur_ligase_C"/>
</dbReference>
<feature type="binding site" evidence="11">
    <location>
        <position position="34"/>
    </location>
    <ligand>
        <name>UDP-N-acetyl-alpha-D-muramoyl-L-alanyl-D-glutamate</name>
        <dbReference type="ChEBI" id="CHEBI:83900"/>
    </ligand>
</feature>
<dbReference type="InterPro" id="IPR013221">
    <property type="entry name" value="Mur_ligase_cen"/>
</dbReference>
<dbReference type="SUPFAM" id="SSF53623">
    <property type="entry name" value="MurD-like peptide ligases, catalytic domain"/>
    <property type="match status" value="1"/>
</dbReference>
<feature type="binding site" evidence="11">
    <location>
        <begin position="412"/>
        <end position="415"/>
    </location>
    <ligand>
        <name>meso-2,6-diaminopimelate</name>
        <dbReference type="ChEBI" id="CHEBI:57791"/>
    </ligand>
</feature>
<dbReference type="PANTHER" id="PTHR23135">
    <property type="entry name" value="MUR LIGASE FAMILY MEMBER"/>
    <property type="match status" value="1"/>
</dbReference>
<feature type="binding site" evidence="11">
    <location>
        <position position="190"/>
    </location>
    <ligand>
        <name>UDP-N-acetyl-alpha-D-muramoyl-L-alanyl-D-glutamate</name>
        <dbReference type="ChEBI" id="CHEBI:83900"/>
    </ligand>
</feature>
<evidence type="ECO:0000313" key="16">
    <source>
        <dbReference type="EMBL" id="CAE6697926.1"/>
    </source>
</evidence>
<keyword evidence="6 11" id="KW-0067">ATP-binding</keyword>
<evidence type="ECO:0000259" key="13">
    <source>
        <dbReference type="Pfam" id="PF01225"/>
    </source>
</evidence>
<dbReference type="InterPro" id="IPR005761">
    <property type="entry name" value="UDP-N-AcMur-Glu-dNH2Pim_ligase"/>
</dbReference>
<evidence type="ECO:0000256" key="12">
    <source>
        <dbReference type="RuleBase" id="RU004135"/>
    </source>
</evidence>
<keyword evidence="11" id="KW-0460">Magnesium</keyword>
<evidence type="ECO:0000259" key="14">
    <source>
        <dbReference type="Pfam" id="PF02875"/>
    </source>
</evidence>
<sequence length="500" mass="54353">MTLDDLISPIQGRLGVLERIGNQQVTITGLTDDSRKVEPGSLFVAVPGERVDGHDFVDRVLAAGAAALVVGRAVSAGPTPTIRVQDSRAALGMIGSRFYGDPSVSLRMIGVTGTNGKTTTTYVVKTMLEAAKRQVGLIGTVAYLVGKESIPASHTTPGALELQKLFARMVEKRLDTVVMEVSSHALALDRTAGSEFDVAVFTNLTQDHLDFHVDMERYFQAKRKLFVDLGQSGMRKERKRAILNLDDPWSRRMREACTVPVWTYGLGAQADLRAEDVRLSAAGTDFTLRSPAGTCTIQSRLVGEHNVYNLLAAIGVVLHEGLTLDQVRVAVGAVSNVPGRFERVDAGQDFTVVVDYAHTEDALVRLLTAAQALRTGRIITVFGCGGDRDRTKRPKMGRAAVQYSDVVILTSDNPRTEDPAAILREVEVGVKEALANRGHVRYQMLADRRAAIEAAIREAKAGDMVLIAGKGHEDYQIVGTTKHHFDDREVAREMIGTLRS</sequence>
<comment type="pathway">
    <text evidence="11 12">Cell wall biogenesis; peptidoglycan biosynthesis.</text>
</comment>
<keyword evidence="2 11" id="KW-0963">Cytoplasm</keyword>
<evidence type="ECO:0000259" key="15">
    <source>
        <dbReference type="Pfam" id="PF08245"/>
    </source>
</evidence>
<dbReference type="PANTHER" id="PTHR23135:SF4">
    <property type="entry name" value="UDP-N-ACETYLMURAMOYL-L-ALANYL-D-GLUTAMATE--2,6-DIAMINOPIMELATE LIGASE MURE HOMOLOG, CHLOROPLASTIC"/>
    <property type="match status" value="1"/>
</dbReference>
<dbReference type="Proteomes" id="UP000675880">
    <property type="component" value="Unassembled WGS sequence"/>
</dbReference>
<dbReference type="Pfam" id="PF02875">
    <property type="entry name" value="Mur_ligase_C"/>
    <property type="match status" value="1"/>
</dbReference>
<evidence type="ECO:0000256" key="7">
    <source>
        <dbReference type="ARBA" id="ARBA00022960"/>
    </source>
</evidence>
<comment type="similarity">
    <text evidence="1 11">Belongs to the MurCDEF family. MurE subfamily.</text>
</comment>
<comment type="cofactor">
    <cofactor evidence="11">
        <name>Mg(2+)</name>
        <dbReference type="ChEBI" id="CHEBI:18420"/>
    </cofactor>
</comment>
<comment type="catalytic activity">
    <reaction evidence="11">
        <text>UDP-N-acetyl-alpha-D-muramoyl-L-alanyl-D-glutamate + meso-2,6-diaminopimelate + ATP = UDP-N-acetyl-alpha-D-muramoyl-L-alanyl-gamma-D-glutamyl-meso-2,6-diaminopimelate + ADP + phosphate + H(+)</text>
        <dbReference type="Rhea" id="RHEA:23676"/>
        <dbReference type="ChEBI" id="CHEBI:15378"/>
        <dbReference type="ChEBI" id="CHEBI:30616"/>
        <dbReference type="ChEBI" id="CHEBI:43474"/>
        <dbReference type="ChEBI" id="CHEBI:57791"/>
        <dbReference type="ChEBI" id="CHEBI:83900"/>
        <dbReference type="ChEBI" id="CHEBI:83905"/>
        <dbReference type="ChEBI" id="CHEBI:456216"/>
        <dbReference type="EC" id="6.3.2.13"/>
    </reaction>
</comment>
<evidence type="ECO:0000313" key="17">
    <source>
        <dbReference type="Proteomes" id="UP000675880"/>
    </source>
</evidence>
<keyword evidence="5 11" id="KW-0547">Nucleotide-binding</keyword>
<evidence type="ECO:0000256" key="9">
    <source>
        <dbReference type="ARBA" id="ARBA00023306"/>
    </source>
</evidence>
<evidence type="ECO:0000256" key="2">
    <source>
        <dbReference type="ARBA" id="ARBA00022490"/>
    </source>
</evidence>
<keyword evidence="4 11" id="KW-0132">Cell division</keyword>
<evidence type="ECO:0000256" key="1">
    <source>
        <dbReference type="ARBA" id="ARBA00005898"/>
    </source>
</evidence>
<comment type="subcellular location">
    <subcellularLocation>
        <location evidence="11 12">Cytoplasm</location>
    </subcellularLocation>
</comment>
<dbReference type="NCBIfam" id="NF001126">
    <property type="entry name" value="PRK00139.1-4"/>
    <property type="match status" value="1"/>
</dbReference>
<dbReference type="Pfam" id="PF01225">
    <property type="entry name" value="Mur_ligase"/>
    <property type="match status" value="1"/>
</dbReference>
<feature type="binding site" evidence="11">
    <location>
        <position position="388"/>
    </location>
    <ligand>
        <name>meso-2,6-diaminopimelate</name>
        <dbReference type="ChEBI" id="CHEBI:57791"/>
    </ligand>
</feature>
<feature type="binding site" evidence="11">
    <location>
        <position position="473"/>
    </location>
    <ligand>
        <name>meso-2,6-diaminopimelate</name>
        <dbReference type="ChEBI" id="CHEBI:57791"/>
    </ligand>
</feature>
<dbReference type="Gene3D" id="3.40.1390.10">
    <property type="entry name" value="MurE/MurF, N-terminal domain"/>
    <property type="match status" value="1"/>
</dbReference>
<keyword evidence="3 11" id="KW-0436">Ligase</keyword>
<feature type="binding site" evidence="11">
    <location>
        <begin position="155"/>
        <end position="156"/>
    </location>
    <ligand>
        <name>UDP-N-acetyl-alpha-D-muramoyl-L-alanyl-D-glutamate</name>
        <dbReference type="ChEBI" id="CHEBI:83900"/>
    </ligand>
</feature>
<dbReference type="InterPro" id="IPR000713">
    <property type="entry name" value="Mur_ligase_N"/>
</dbReference>
<feature type="short sequence motif" description="Meso-diaminopimelate recognition motif" evidence="11">
    <location>
        <begin position="412"/>
        <end position="415"/>
    </location>
</feature>
<dbReference type="InterPro" id="IPR018109">
    <property type="entry name" value="Folylpolyglutamate_synth_CS"/>
</dbReference>
<dbReference type="EC" id="6.3.2.13" evidence="11"/>
<protein>
    <recommendedName>
        <fullName evidence="11">UDP-N-acetylmuramoyl-L-alanyl-D-glutamate--2,6-diaminopimelate ligase</fullName>
        <ecNumber evidence="11">6.3.2.13</ecNumber>
    </recommendedName>
    <alternativeName>
        <fullName evidence="11">Meso-A2pm-adding enzyme</fullName>
    </alternativeName>
    <alternativeName>
        <fullName evidence="11">Meso-diaminopimelate-adding enzyme</fullName>
    </alternativeName>
    <alternativeName>
        <fullName evidence="11">UDP-MurNAc-L-Ala-D-Glu:meso-diaminopimelate ligase</fullName>
    </alternativeName>
    <alternativeName>
        <fullName evidence="11">UDP-MurNAc-tripeptide synthetase</fullName>
    </alternativeName>
    <alternativeName>
        <fullName evidence="11">UDP-N-acetylmuramyl-tripeptide synthetase</fullName>
    </alternativeName>
</protein>
<feature type="domain" description="Mur ligase central" evidence="15">
    <location>
        <begin position="111"/>
        <end position="317"/>
    </location>
</feature>
<keyword evidence="8 11" id="KW-0573">Peptidoglycan synthesis</keyword>
<feature type="domain" description="Mur ligase C-terminal" evidence="14">
    <location>
        <begin position="339"/>
        <end position="471"/>
    </location>
</feature>
<keyword evidence="10 11" id="KW-0961">Cell wall biogenesis/degradation</keyword>
<evidence type="ECO:0000256" key="3">
    <source>
        <dbReference type="ARBA" id="ARBA00022598"/>
    </source>
</evidence>
<feature type="binding site" evidence="11">
    <location>
        <position position="182"/>
    </location>
    <ligand>
        <name>UDP-N-acetyl-alpha-D-muramoyl-L-alanyl-D-glutamate</name>
        <dbReference type="ChEBI" id="CHEBI:83900"/>
    </ligand>
</feature>
<feature type="binding site" evidence="11">
    <location>
        <position position="469"/>
    </location>
    <ligand>
        <name>meso-2,6-diaminopimelate</name>
        <dbReference type="ChEBI" id="CHEBI:57791"/>
    </ligand>
</feature>
<dbReference type="EMBL" id="CAJNBJ010000001">
    <property type="protein sequence ID" value="CAE6697926.1"/>
    <property type="molecule type" value="Genomic_DNA"/>
</dbReference>
<organism evidence="16 17">
    <name type="scientific">Nitrospira defluvii</name>
    <dbReference type="NCBI Taxonomy" id="330214"/>
    <lineage>
        <taxon>Bacteria</taxon>
        <taxon>Pseudomonadati</taxon>
        <taxon>Nitrospirota</taxon>
        <taxon>Nitrospiria</taxon>
        <taxon>Nitrospirales</taxon>
        <taxon>Nitrospiraceae</taxon>
        <taxon>Nitrospira</taxon>
    </lineage>
</organism>
<dbReference type="Gene3D" id="3.40.1190.10">
    <property type="entry name" value="Mur-like, catalytic domain"/>
    <property type="match status" value="1"/>
</dbReference>
<evidence type="ECO:0000256" key="6">
    <source>
        <dbReference type="ARBA" id="ARBA00022840"/>
    </source>
</evidence>
<evidence type="ECO:0000256" key="10">
    <source>
        <dbReference type="ARBA" id="ARBA00023316"/>
    </source>
</evidence>
<evidence type="ECO:0000256" key="11">
    <source>
        <dbReference type="HAMAP-Rule" id="MF_00208"/>
    </source>
</evidence>
<dbReference type="InterPro" id="IPR036565">
    <property type="entry name" value="Mur-like_cat_sf"/>
</dbReference>
<feature type="domain" description="Mur ligase N-terminal catalytic" evidence="13">
    <location>
        <begin position="26"/>
        <end position="99"/>
    </location>
</feature>
<name>A0ABN7KK52_9BACT</name>
<dbReference type="NCBIfam" id="NF001124">
    <property type="entry name" value="PRK00139.1-2"/>
    <property type="match status" value="1"/>
</dbReference>
<dbReference type="InterPro" id="IPR035911">
    <property type="entry name" value="MurE/MurF_N"/>
</dbReference>
<comment type="PTM">
    <text evidence="11">Carboxylation is probably crucial for Mg(2+) binding and, consequently, for the gamma-phosphate positioning of ATP.</text>
</comment>
<evidence type="ECO:0000256" key="8">
    <source>
        <dbReference type="ARBA" id="ARBA00022984"/>
    </source>
</evidence>
<evidence type="ECO:0000256" key="4">
    <source>
        <dbReference type="ARBA" id="ARBA00022618"/>
    </source>
</evidence>
<feature type="modified residue" description="N6-carboxylysine" evidence="11">
    <location>
        <position position="222"/>
    </location>
</feature>
<dbReference type="Pfam" id="PF08245">
    <property type="entry name" value="Mur_ligase_M"/>
    <property type="match status" value="1"/>
</dbReference>
<dbReference type="PROSITE" id="PS01011">
    <property type="entry name" value="FOLYLPOLYGLU_SYNT_1"/>
    <property type="match status" value="1"/>
</dbReference>
<proteinExistence type="inferred from homology"/>
<accession>A0ABN7KK52</accession>
<feature type="binding site" evidence="11">
    <location>
        <begin position="113"/>
        <end position="119"/>
    </location>
    <ligand>
        <name>ATP</name>
        <dbReference type="ChEBI" id="CHEBI:30616"/>
    </ligand>
</feature>
<reference evidence="16 17" key="1">
    <citation type="submission" date="2021-02" db="EMBL/GenBank/DDBJ databases">
        <authorList>
            <person name="Han P."/>
        </authorList>
    </citation>
    <scope>NUCLEOTIDE SEQUENCE [LARGE SCALE GENOMIC DNA]</scope>
    <source>
        <strain evidence="16">Candidatus Nitrospira sp. ZN2</strain>
    </source>
</reference>
<comment type="caution">
    <text evidence="11">Lacks conserved residue(s) required for the propagation of feature annotation.</text>
</comment>
<keyword evidence="7 11" id="KW-0133">Cell shape</keyword>
<gene>
    <name evidence="11 16" type="primary">murE</name>
    <name evidence="16" type="ORF">NSPZN2_10559</name>
</gene>
<dbReference type="RefSeq" id="WP_213040427.1">
    <property type="nucleotide sequence ID" value="NZ_CAJNBJ010000001.1"/>
</dbReference>
<comment type="function">
    <text evidence="11">Catalyzes the addition of meso-diaminopimelic acid to the nucleotide precursor UDP-N-acetylmuramoyl-L-alanyl-D-glutamate (UMAG) in the biosynthesis of bacterial cell-wall peptidoglycan.</text>
</comment>
<dbReference type="NCBIfam" id="TIGR01085">
    <property type="entry name" value="murE"/>
    <property type="match status" value="1"/>
</dbReference>
<keyword evidence="17" id="KW-1185">Reference proteome</keyword>
<keyword evidence="9 11" id="KW-0131">Cell cycle</keyword>
<evidence type="ECO:0000256" key="5">
    <source>
        <dbReference type="ARBA" id="ARBA00022741"/>
    </source>
</evidence>
<dbReference type="GO" id="GO:0008765">
    <property type="term" value="F:UDP-N-acetylmuramoylalanyl-D-glutamate-2,6-diaminopimelate ligase activity"/>
    <property type="evidence" value="ECO:0007669"/>
    <property type="project" value="UniProtKB-EC"/>
</dbReference>
<dbReference type="InterPro" id="IPR036615">
    <property type="entry name" value="Mur_ligase_C_dom_sf"/>
</dbReference>
<dbReference type="HAMAP" id="MF_00208">
    <property type="entry name" value="MurE"/>
    <property type="match status" value="1"/>
</dbReference>
<comment type="caution">
    <text evidence="16">The sequence shown here is derived from an EMBL/GenBank/DDBJ whole genome shotgun (WGS) entry which is preliminary data.</text>
</comment>